<gene>
    <name evidence="3" type="ORF">SAMN05216223_104123</name>
</gene>
<dbReference type="OrthoDB" id="3855228at2"/>
<feature type="compositionally biased region" description="Basic and acidic residues" evidence="1">
    <location>
        <begin position="29"/>
        <end position="39"/>
    </location>
</feature>
<feature type="region of interest" description="Disordered" evidence="1">
    <location>
        <begin position="1"/>
        <end position="39"/>
    </location>
</feature>
<reference evidence="3 4" key="1">
    <citation type="submission" date="2016-10" db="EMBL/GenBank/DDBJ databases">
        <authorList>
            <person name="de Groot N.N."/>
        </authorList>
    </citation>
    <scope>NUCLEOTIDE SEQUENCE [LARGE SCALE GENOMIC DNA]</scope>
    <source>
        <strain evidence="3 4">CGMCC 4.2023</strain>
    </source>
</reference>
<accession>A0A1H5YRW7</accession>
<keyword evidence="4" id="KW-1185">Reference proteome</keyword>
<keyword evidence="2" id="KW-0472">Membrane</keyword>
<dbReference type="RefSeq" id="WP_103885428.1">
    <property type="nucleotide sequence ID" value="NZ_FNVU01000004.1"/>
</dbReference>
<organism evidence="3 4">
    <name type="scientific">Actinacidiphila yanglinensis</name>
    <dbReference type="NCBI Taxonomy" id="310779"/>
    <lineage>
        <taxon>Bacteria</taxon>
        <taxon>Bacillati</taxon>
        <taxon>Actinomycetota</taxon>
        <taxon>Actinomycetes</taxon>
        <taxon>Kitasatosporales</taxon>
        <taxon>Streptomycetaceae</taxon>
        <taxon>Actinacidiphila</taxon>
    </lineage>
</organism>
<sequence>MSTPPPDGTAAPHGPRAASNREPGGTSDPRSRGMSAEDRVRAALHDAVRAVEPSPWRSAAVRQRAARLRRARRIAATLPVVTAVAACAVVMAAASHDRAPDRPAPPAVSTSAPTPSPLPTTPAPAVRVVQPGRPFSVGDGERMKLEPTRRCIAESGDVWQCDDLGGGNHPAGSLSSQNRGDAHHVVLAPLYTGPVLPARMTVTIEGRRYPVRLVTLPGHPGYASGYLIGPPPPGPDTMPAMTLRAFDADGTLMATLVSPASGSSTGTRS</sequence>
<keyword evidence="2" id="KW-0812">Transmembrane</keyword>
<feature type="transmembrane region" description="Helical" evidence="2">
    <location>
        <begin position="74"/>
        <end position="94"/>
    </location>
</feature>
<protein>
    <submittedName>
        <fullName evidence="3">Uncharacterized protein</fullName>
    </submittedName>
</protein>
<evidence type="ECO:0000256" key="1">
    <source>
        <dbReference type="SAM" id="MobiDB-lite"/>
    </source>
</evidence>
<evidence type="ECO:0000313" key="3">
    <source>
        <dbReference type="EMBL" id="SEG26949.1"/>
    </source>
</evidence>
<name>A0A1H5YRW7_9ACTN</name>
<dbReference type="EMBL" id="FNVU01000004">
    <property type="protein sequence ID" value="SEG26949.1"/>
    <property type="molecule type" value="Genomic_DNA"/>
</dbReference>
<evidence type="ECO:0000256" key="2">
    <source>
        <dbReference type="SAM" id="Phobius"/>
    </source>
</evidence>
<feature type="region of interest" description="Disordered" evidence="1">
    <location>
        <begin position="97"/>
        <end position="125"/>
    </location>
</feature>
<keyword evidence="2" id="KW-1133">Transmembrane helix</keyword>
<dbReference type="Proteomes" id="UP000236754">
    <property type="component" value="Unassembled WGS sequence"/>
</dbReference>
<evidence type="ECO:0000313" key="4">
    <source>
        <dbReference type="Proteomes" id="UP000236754"/>
    </source>
</evidence>
<proteinExistence type="predicted"/>
<dbReference type="AlphaFoldDB" id="A0A1H5YRW7"/>